<dbReference type="AlphaFoldDB" id="A0AAD8XG87"/>
<feature type="signal peptide" evidence="2">
    <location>
        <begin position="1"/>
        <end position="18"/>
    </location>
</feature>
<accession>A0AAD8XG87</accession>
<feature type="transmembrane region" description="Helical" evidence="1">
    <location>
        <begin position="34"/>
        <end position="54"/>
    </location>
</feature>
<comment type="caution">
    <text evidence="3">The sequence shown here is derived from an EMBL/GenBank/DDBJ whole genome shotgun (WGS) entry which is preliminary data.</text>
</comment>
<evidence type="ECO:0000256" key="1">
    <source>
        <dbReference type="SAM" id="Phobius"/>
    </source>
</evidence>
<evidence type="ECO:0008006" key="5">
    <source>
        <dbReference type="Google" id="ProtNLM"/>
    </source>
</evidence>
<dbReference type="EMBL" id="JAHMHS010000035">
    <property type="protein sequence ID" value="KAK1726102.1"/>
    <property type="molecule type" value="Genomic_DNA"/>
</dbReference>
<gene>
    <name evidence="3" type="ORF">BDZ83DRAFT_271772</name>
</gene>
<organism evidence="3 4">
    <name type="scientific">Glomerella acutata</name>
    <name type="common">Colletotrichum acutatum</name>
    <dbReference type="NCBI Taxonomy" id="27357"/>
    <lineage>
        <taxon>Eukaryota</taxon>
        <taxon>Fungi</taxon>
        <taxon>Dikarya</taxon>
        <taxon>Ascomycota</taxon>
        <taxon>Pezizomycotina</taxon>
        <taxon>Sordariomycetes</taxon>
        <taxon>Hypocreomycetidae</taxon>
        <taxon>Glomerellales</taxon>
        <taxon>Glomerellaceae</taxon>
        <taxon>Colletotrichum</taxon>
        <taxon>Colletotrichum acutatum species complex</taxon>
    </lineage>
</organism>
<keyword evidence="4" id="KW-1185">Reference proteome</keyword>
<keyword evidence="1" id="KW-1133">Transmembrane helix</keyword>
<name>A0AAD8XG87_GLOAC</name>
<proteinExistence type="predicted"/>
<keyword evidence="1" id="KW-0812">Transmembrane</keyword>
<dbReference type="Proteomes" id="UP001244207">
    <property type="component" value="Unassembled WGS sequence"/>
</dbReference>
<evidence type="ECO:0000256" key="2">
    <source>
        <dbReference type="SAM" id="SignalP"/>
    </source>
</evidence>
<evidence type="ECO:0000313" key="4">
    <source>
        <dbReference type="Proteomes" id="UP001244207"/>
    </source>
</evidence>
<feature type="chain" id="PRO_5042053643" description="Secreted protein" evidence="2">
    <location>
        <begin position="19"/>
        <end position="94"/>
    </location>
</feature>
<evidence type="ECO:0000313" key="3">
    <source>
        <dbReference type="EMBL" id="KAK1726102.1"/>
    </source>
</evidence>
<protein>
    <recommendedName>
        <fullName evidence="5">Secreted protein</fullName>
    </recommendedName>
</protein>
<keyword evidence="1" id="KW-0472">Membrane</keyword>
<dbReference type="RefSeq" id="XP_060366157.1">
    <property type="nucleotide sequence ID" value="XM_060502059.1"/>
</dbReference>
<sequence>MCLTFILILTLTLTSVLTLTPPTTQSSNNSSFTPLLACEFLLLASTCSFLRALASGVFRTVILRSTAAHPSLDCRRPLSKSLGRPMFLRARPGS</sequence>
<dbReference type="GeneID" id="85385958"/>
<keyword evidence="2" id="KW-0732">Signal</keyword>
<reference evidence="3" key="1">
    <citation type="submission" date="2021-12" db="EMBL/GenBank/DDBJ databases">
        <title>Comparative genomics, transcriptomics and evolutionary studies reveal genomic signatures of adaptation to plant cell wall in hemibiotrophic fungi.</title>
        <authorList>
            <consortium name="DOE Joint Genome Institute"/>
            <person name="Baroncelli R."/>
            <person name="Diaz J.F."/>
            <person name="Benocci T."/>
            <person name="Peng M."/>
            <person name="Battaglia E."/>
            <person name="Haridas S."/>
            <person name="Andreopoulos W."/>
            <person name="Labutti K."/>
            <person name="Pangilinan J."/>
            <person name="Floch G.L."/>
            <person name="Makela M.R."/>
            <person name="Henrissat B."/>
            <person name="Grigoriev I.V."/>
            <person name="Crouch J.A."/>
            <person name="De Vries R.P."/>
            <person name="Sukno S.A."/>
            <person name="Thon M.R."/>
        </authorList>
    </citation>
    <scope>NUCLEOTIDE SEQUENCE</scope>
    <source>
        <strain evidence="3">CBS 112980</strain>
    </source>
</reference>